<dbReference type="GO" id="GO:0004559">
    <property type="term" value="F:alpha-mannosidase activity"/>
    <property type="evidence" value="ECO:0007669"/>
    <property type="project" value="InterPro"/>
</dbReference>
<dbReference type="Proteomes" id="UP000708208">
    <property type="component" value="Unassembled WGS sequence"/>
</dbReference>
<dbReference type="AlphaFoldDB" id="A0A8J2K0T7"/>
<gene>
    <name evidence="2" type="ORF">AFUS01_LOCUS19672</name>
</gene>
<sequence>MSSLSSFWSNYLTAQLLFTMMTSELSNIHEIRRRELSIFQHHDGITGTSTDRVVNDYASRMHGAILGCQEVAINSMLTLGNLEEIKERFDDSDYMVLNSTKKRFQPTILTNGDIKSIGKTLVIQMEQSSSEKSCHKTVSVFNPLERAHKKLIQVGVSLPNVMVMYNGDVVESEIFPVFFLTPNATLTSERDTINVQTDSFELYFVVELKPLEIRHYRILPAPSTIQRTSGVKVKVFNVNFNNTPASNQVFEIISNSSDSTNSSSTHNLRLSNDHLCVSFNPQGMAESVELKQTDSERRHPFKISFKQ</sequence>
<keyword evidence="3" id="KW-1185">Reference proteome</keyword>
<dbReference type="EMBL" id="CAJVCH010205141">
    <property type="protein sequence ID" value="CAG7731063.1"/>
    <property type="molecule type" value="Genomic_DNA"/>
</dbReference>
<evidence type="ECO:0000259" key="1">
    <source>
        <dbReference type="SMART" id="SM00872"/>
    </source>
</evidence>
<dbReference type="PANTHER" id="PTHR11607">
    <property type="entry name" value="ALPHA-MANNOSIDASE"/>
    <property type="match status" value="1"/>
</dbReference>
<dbReference type="InterPro" id="IPR050843">
    <property type="entry name" value="Glycosyl_Hydrlase_38"/>
</dbReference>
<feature type="domain" description="Glycoside hydrolase family 38 central" evidence="1">
    <location>
        <begin position="6"/>
        <end position="61"/>
    </location>
</feature>
<dbReference type="GO" id="GO:0000139">
    <property type="term" value="C:Golgi membrane"/>
    <property type="evidence" value="ECO:0007669"/>
    <property type="project" value="TreeGrafter"/>
</dbReference>
<dbReference type="Pfam" id="PF09261">
    <property type="entry name" value="Alpha-mann_mid"/>
    <property type="match status" value="1"/>
</dbReference>
<accession>A0A8J2K0T7</accession>
<dbReference type="GO" id="GO:0006491">
    <property type="term" value="P:N-glycan processing"/>
    <property type="evidence" value="ECO:0007669"/>
    <property type="project" value="TreeGrafter"/>
</dbReference>
<dbReference type="SMART" id="SM00872">
    <property type="entry name" value="Alpha-mann_mid"/>
    <property type="match status" value="1"/>
</dbReference>
<dbReference type="InterPro" id="IPR015341">
    <property type="entry name" value="Glyco_hydro_38_cen"/>
</dbReference>
<evidence type="ECO:0000313" key="2">
    <source>
        <dbReference type="EMBL" id="CAG7731063.1"/>
    </source>
</evidence>
<proteinExistence type="predicted"/>
<evidence type="ECO:0000313" key="3">
    <source>
        <dbReference type="Proteomes" id="UP000708208"/>
    </source>
</evidence>
<name>A0A8J2K0T7_9HEXA</name>
<dbReference type="OrthoDB" id="10261055at2759"/>
<dbReference type="GO" id="GO:0006013">
    <property type="term" value="P:mannose metabolic process"/>
    <property type="evidence" value="ECO:0007669"/>
    <property type="project" value="InterPro"/>
</dbReference>
<organism evidence="2 3">
    <name type="scientific">Allacma fusca</name>
    <dbReference type="NCBI Taxonomy" id="39272"/>
    <lineage>
        <taxon>Eukaryota</taxon>
        <taxon>Metazoa</taxon>
        <taxon>Ecdysozoa</taxon>
        <taxon>Arthropoda</taxon>
        <taxon>Hexapoda</taxon>
        <taxon>Collembola</taxon>
        <taxon>Symphypleona</taxon>
        <taxon>Sminthuridae</taxon>
        <taxon>Allacma</taxon>
    </lineage>
</organism>
<dbReference type="PANTHER" id="PTHR11607:SF3">
    <property type="entry name" value="LYSOSOMAL ALPHA-MANNOSIDASE"/>
    <property type="match status" value="1"/>
</dbReference>
<reference evidence="2" key="1">
    <citation type="submission" date="2021-06" db="EMBL/GenBank/DDBJ databases">
        <authorList>
            <person name="Hodson N. C."/>
            <person name="Mongue J. A."/>
            <person name="Jaron S. K."/>
        </authorList>
    </citation>
    <scope>NUCLEOTIDE SEQUENCE</scope>
</reference>
<comment type="caution">
    <text evidence="2">The sequence shown here is derived from an EMBL/GenBank/DDBJ whole genome shotgun (WGS) entry which is preliminary data.</text>
</comment>
<protein>
    <recommendedName>
        <fullName evidence="1">Glycoside hydrolase family 38 central domain-containing protein</fullName>
    </recommendedName>
</protein>